<feature type="transmembrane region" description="Helical" evidence="14">
    <location>
        <begin position="28"/>
        <end position="49"/>
    </location>
</feature>
<comment type="subcellular location">
    <subcellularLocation>
        <location evidence="1 13">Secreted</location>
        <location evidence="1 13">Cell wall</location>
    </subcellularLocation>
</comment>
<keyword evidence="17" id="KW-1185">Reference proteome</keyword>
<dbReference type="InterPro" id="IPR018040">
    <property type="entry name" value="Pectinesterase_Tyr_AS"/>
</dbReference>
<dbReference type="PROSITE" id="PS00800">
    <property type="entry name" value="PECTINESTERASE_1"/>
    <property type="match status" value="1"/>
</dbReference>
<evidence type="ECO:0000259" key="15">
    <source>
        <dbReference type="SMART" id="SM00856"/>
    </source>
</evidence>
<dbReference type="GO" id="GO:0004857">
    <property type="term" value="F:enzyme inhibitor activity"/>
    <property type="evidence" value="ECO:0007669"/>
    <property type="project" value="InterPro"/>
</dbReference>
<dbReference type="PANTHER" id="PTHR31707">
    <property type="entry name" value="PECTINESTERASE"/>
    <property type="match status" value="1"/>
</dbReference>
<evidence type="ECO:0000256" key="2">
    <source>
        <dbReference type="ARBA" id="ARBA00005184"/>
    </source>
</evidence>
<dbReference type="InterPro" id="IPR006501">
    <property type="entry name" value="Pectinesterase_inhib_dom"/>
</dbReference>
<comment type="similarity">
    <text evidence="4">In the C-terminal section; belongs to the pectinesterase family.</text>
</comment>
<evidence type="ECO:0000313" key="16">
    <source>
        <dbReference type="EMBL" id="GAA0142563.1"/>
    </source>
</evidence>
<dbReference type="InterPro" id="IPR011050">
    <property type="entry name" value="Pectin_lyase_fold/virulence"/>
</dbReference>
<keyword evidence="7 13" id="KW-0378">Hydrolase</keyword>
<dbReference type="InterPro" id="IPR000070">
    <property type="entry name" value="Pectinesterase_cat"/>
</dbReference>
<evidence type="ECO:0000256" key="5">
    <source>
        <dbReference type="ARBA" id="ARBA00013229"/>
    </source>
</evidence>
<organism evidence="16 17">
    <name type="scientific">Lithospermum erythrorhizon</name>
    <name type="common">Purple gromwell</name>
    <name type="synonym">Lithospermum officinale var. erythrorhizon</name>
    <dbReference type="NCBI Taxonomy" id="34254"/>
    <lineage>
        <taxon>Eukaryota</taxon>
        <taxon>Viridiplantae</taxon>
        <taxon>Streptophyta</taxon>
        <taxon>Embryophyta</taxon>
        <taxon>Tracheophyta</taxon>
        <taxon>Spermatophyta</taxon>
        <taxon>Magnoliopsida</taxon>
        <taxon>eudicotyledons</taxon>
        <taxon>Gunneridae</taxon>
        <taxon>Pentapetalae</taxon>
        <taxon>asterids</taxon>
        <taxon>lamiids</taxon>
        <taxon>Boraginales</taxon>
        <taxon>Boraginaceae</taxon>
        <taxon>Boraginoideae</taxon>
        <taxon>Lithospermeae</taxon>
        <taxon>Lithospermum</taxon>
    </lineage>
</organism>
<keyword evidence="14" id="KW-0812">Transmembrane</keyword>
<dbReference type="GO" id="GO:0045490">
    <property type="term" value="P:pectin catabolic process"/>
    <property type="evidence" value="ECO:0007669"/>
    <property type="project" value="UniProtKB-UniRule"/>
</dbReference>
<comment type="pathway">
    <text evidence="2 13">Glycan metabolism; pectin degradation; 2-dehydro-3-deoxy-D-gluconate from pectin: step 1/5.</text>
</comment>
<keyword evidence="6 13" id="KW-0134">Cell wall</keyword>
<dbReference type="EC" id="3.1.1.11" evidence="5 13"/>
<keyword evidence="10" id="KW-0325">Glycoprotein</keyword>
<keyword evidence="13" id="KW-0964">Secreted</keyword>
<evidence type="ECO:0000256" key="8">
    <source>
        <dbReference type="ARBA" id="ARBA00023085"/>
    </source>
</evidence>
<dbReference type="Pfam" id="PF04043">
    <property type="entry name" value="PMEI"/>
    <property type="match status" value="1"/>
</dbReference>
<dbReference type="Proteomes" id="UP001454036">
    <property type="component" value="Unassembled WGS sequence"/>
</dbReference>
<dbReference type="CDD" id="cd15798">
    <property type="entry name" value="PMEI-like_3"/>
    <property type="match status" value="1"/>
</dbReference>
<dbReference type="GO" id="GO:0042545">
    <property type="term" value="P:cell wall modification"/>
    <property type="evidence" value="ECO:0007669"/>
    <property type="project" value="UniProtKB-UniRule"/>
</dbReference>
<name>A0AAV3NXS7_LITER</name>
<evidence type="ECO:0000256" key="7">
    <source>
        <dbReference type="ARBA" id="ARBA00022801"/>
    </source>
</evidence>
<evidence type="ECO:0000256" key="4">
    <source>
        <dbReference type="ARBA" id="ARBA00007786"/>
    </source>
</evidence>
<dbReference type="Pfam" id="PF01095">
    <property type="entry name" value="Pectinesterase"/>
    <property type="match status" value="1"/>
</dbReference>
<evidence type="ECO:0000256" key="13">
    <source>
        <dbReference type="RuleBase" id="RU000589"/>
    </source>
</evidence>
<dbReference type="Gene3D" id="2.160.20.10">
    <property type="entry name" value="Single-stranded right-handed beta-helix, Pectin lyase-like"/>
    <property type="match status" value="1"/>
</dbReference>
<dbReference type="InterPro" id="IPR035513">
    <property type="entry name" value="Invertase/methylesterase_inhib"/>
</dbReference>
<evidence type="ECO:0000256" key="12">
    <source>
        <dbReference type="ARBA" id="ARBA00047928"/>
    </source>
</evidence>
<dbReference type="Gene3D" id="1.20.140.40">
    <property type="entry name" value="Invertase/pectin methylesterase inhibitor family protein"/>
    <property type="match status" value="1"/>
</dbReference>
<evidence type="ECO:0000256" key="10">
    <source>
        <dbReference type="ARBA" id="ARBA00023180"/>
    </source>
</evidence>
<comment type="similarity">
    <text evidence="3">In the N-terminal section; belongs to the PMEI family.</text>
</comment>
<protein>
    <recommendedName>
        <fullName evidence="5 13">Pectinesterase</fullName>
        <ecNumber evidence="5 13">3.1.1.11</ecNumber>
    </recommendedName>
</protein>
<dbReference type="GO" id="GO:0030599">
    <property type="term" value="F:pectinesterase activity"/>
    <property type="evidence" value="ECO:0007669"/>
    <property type="project" value="UniProtKB-UniRule"/>
</dbReference>
<evidence type="ECO:0000256" key="9">
    <source>
        <dbReference type="ARBA" id="ARBA00023157"/>
    </source>
</evidence>
<sequence length="376" mass="41264">MSHPEGDTAGMLSSSNVSSSISNKKKKLFLSIFASFLIVCTIIGVVVGVKSNNNNNPSSQHAKLELTTAHVILKSSCESTLYPDLCYSALANEAELMSKKVMSQKDVIELSINITMKVVQKNYQVIEKILKKKKLTKREKGALNDCLETIDETLDELQKAVEDLELYPNKKSLKEHADDLKTLLSAAMTNPETCIDGFSHDGADKDVRKALIAGQKKIEKMCSNALAMICNMTNTDIANQEKVMGRKLKEEGSYGGWPEWLSAGDRRILQSSTVTPDVVVAADGSGNYKTVAEAVAKAPEKSSKRYVIRIKAGVYRENVEVPKKKTNIMFLGDGRTTTIITGSKNVVDGSTTFNSATVGKFNLSLSLSLHFWKFCF</sequence>
<comment type="caution">
    <text evidence="16">The sequence shown here is derived from an EMBL/GenBank/DDBJ whole genome shotgun (WGS) entry which is preliminary data.</text>
</comment>
<comment type="catalytic activity">
    <reaction evidence="12 13">
        <text>[(1-&gt;4)-alpha-D-galacturonosyl methyl ester](n) + n H2O = [(1-&gt;4)-alpha-D-galacturonosyl](n) + n methanol + n H(+)</text>
        <dbReference type="Rhea" id="RHEA:22380"/>
        <dbReference type="Rhea" id="RHEA-COMP:14570"/>
        <dbReference type="Rhea" id="RHEA-COMP:14573"/>
        <dbReference type="ChEBI" id="CHEBI:15377"/>
        <dbReference type="ChEBI" id="CHEBI:15378"/>
        <dbReference type="ChEBI" id="CHEBI:17790"/>
        <dbReference type="ChEBI" id="CHEBI:140522"/>
        <dbReference type="ChEBI" id="CHEBI:140523"/>
        <dbReference type="EC" id="3.1.1.11"/>
    </reaction>
</comment>
<evidence type="ECO:0000256" key="1">
    <source>
        <dbReference type="ARBA" id="ARBA00004191"/>
    </source>
</evidence>
<evidence type="ECO:0000256" key="6">
    <source>
        <dbReference type="ARBA" id="ARBA00022512"/>
    </source>
</evidence>
<comment type="function">
    <text evidence="13">Acts in the modification of cell walls via demethylesterification of cell wall pectin.</text>
</comment>
<dbReference type="FunFam" id="1.20.140.40:FF:000010">
    <property type="entry name" value="Pectinesterase"/>
    <property type="match status" value="1"/>
</dbReference>
<keyword evidence="8 13" id="KW-0063">Aspartyl esterase</keyword>
<keyword evidence="14" id="KW-1133">Transmembrane helix</keyword>
<dbReference type="SUPFAM" id="SSF51126">
    <property type="entry name" value="Pectin lyase-like"/>
    <property type="match status" value="1"/>
</dbReference>
<dbReference type="SMART" id="SM00856">
    <property type="entry name" value="PMEI"/>
    <property type="match status" value="1"/>
</dbReference>
<accession>A0AAV3NXS7</accession>
<keyword evidence="9" id="KW-1015">Disulfide bond</keyword>
<gene>
    <name evidence="16" type="ORF">LIER_35592</name>
</gene>
<keyword evidence="11 13" id="KW-0961">Cell wall biogenesis/degradation</keyword>
<dbReference type="SUPFAM" id="SSF101148">
    <property type="entry name" value="Plant invertase/pectin methylesterase inhibitor"/>
    <property type="match status" value="1"/>
</dbReference>
<evidence type="ECO:0000256" key="11">
    <source>
        <dbReference type="ARBA" id="ARBA00023316"/>
    </source>
</evidence>
<evidence type="ECO:0000313" key="17">
    <source>
        <dbReference type="Proteomes" id="UP001454036"/>
    </source>
</evidence>
<dbReference type="NCBIfam" id="TIGR01614">
    <property type="entry name" value="PME_inhib"/>
    <property type="match status" value="1"/>
</dbReference>
<dbReference type="AlphaFoldDB" id="A0AAV3NXS7"/>
<feature type="domain" description="Pectinesterase inhibitor" evidence="15">
    <location>
        <begin position="68"/>
        <end position="228"/>
    </location>
</feature>
<evidence type="ECO:0000256" key="3">
    <source>
        <dbReference type="ARBA" id="ARBA00006027"/>
    </source>
</evidence>
<keyword evidence="14" id="KW-0472">Membrane</keyword>
<evidence type="ECO:0000256" key="14">
    <source>
        <dbReference type="SAM" id="Phobius"/>
    </source>
</evidence>
<proteinExistence type="inferred from homology"/>
<dbReference type="InterPro" id="IPR012334">
    <property type="entry name" value="Pectin_lyas_fold"/>
</dbReference>
<reference evidence="16 17" key="1">
    <citation type="submission" date="2024-01" db="EMBL/GenBank/DDBJ databases">
        <title>The complete chloroplast genome sequence of Lithospermum erythrorhizon: insights into the phylogenetic relationship among Boraginaceae species and the maternal lineages of purple gromwells.</title>
        <authorList>
            <person name="Okada T."/>
            <person name="Watanabe K."/>
        </authorList>
    </citation>
    <scope>NUCLEOTIDE SEQUENCE [LARGE SCALE GENOMIC DNA]</scope>
</reference>
<dbReference type="EMBL" id="BAABME010015704">
    <property type="protein sequence ID" value="GAA0142563.1"/>
    <property type="molecule type" value="Genomic_DNA"/>
</dbReference>